<reference evidence="1 2" key="1">
    <citation type="journal article" date="2016" name="Mol. Biol. Evol.">
        <title>Comparative Genomics of Early-Diverging Mushroom-Forming Fungi Provides Insights into the Origins of Lignocellulose Decay Capabilities.</title>
        <authorList>
            <person name="Nagy L.G."/>
            <person name="Riley R."/>
            <person name="Tritt A."/>
            <person name="Adam C."/>
            <person name="Daum C."/>
            <person name="Floudas D."/>
            <person name="Sun H."/>
            <person name="Yadav J.S."/>
            <person name="Pangilinan J."/>
            <person name="Larsson K.H."/>
            <person name="Matsuura K."/>
            <person name="Barry K."/>
            <person name="Labutti K."/>
            <person name="Kuo R."/>
            <person name="Ohm R.A."/>
            <person name="Bhattacharya S.S."/>
            <person name="Shirouzu T."/>
            <person name="Yoshinaga Y."/>
            <person name="Martin F.M."/>
            <person name="Grigoriev I.V."/>
            <person name="Hibbett D.S."/>
        </authorList>
    </citation>
    <scope>NUCLEOTIDE SEQUENCE [LARGE SCALE GENOMIC DNA]</scope>
    <source>
        <strain evidence="1 2">CBS 109695</strain>
    </source>
</reference>
<proteinExistence type="predicted"/>
<dbReference type="Proteomes" id="UP000076532">
    <property type="component" value="Unassembled WGS sequence"/>
</dbReference>
<gene>
    <name evidence="1" type="ORF">FIBSPDRAFT_872915</name>
</gene>
<protein>
    <submittedName>
        <fullName evidence="1">Uncharacterized protein</fullName>
    </submittedName>
</protein>
<evidence type="ECO:0000313" key="1">
    <source>
        <dbReference type="EMBL" id="KZP10170.1"/>
    </source>
</evidence>
<organism evidence="1 2">
    <name type="scientific">Athelia psychrophila</name>
    <dbReference type="NCBI Taxonomy" id="1759441"/>
    <lineage>
        <taxon>Eukaryota</taxon>
        <taxon>Fungi</taxon>
        <taxon>Dikarya</taxon>
        <taxon>Basidiomycota</taxon>
        <taxon>Agaricomycotina</taxon>
        <taxon>Agaricomycetes</taxon>
        <taxon>Agaricomycetidae</taxon>
        <taxon>Atheliales</taxon>
        <taxon>Atheliaceae</taxon>
        <taxon>Athelia</taxon>
    </lineage>
</organism>
<name>A0A165Z2S4_9AGAM</name>
<sequence>MAISHVDIRSILALIHGIYTSLSRRQVQPAFVPIHLPSAPNQHPDLHSQKRTCHSTACPFMFCV</sequence>
<dbReference type="EMBL" id="KV417685">
    <property type="protein sequence ID" value="KZP10170.1"/>
    <property type="molecule type" value="Genomic_DNA"/>
</dbReference>
<keyword evidence="2" id="KW-1185">Reference proteome</keyword>
<dbReference type="AlphaFoldDB" id="A0A165Z2S4"/>
<accession>A0A165Z2S4</accession>
<evidence type="ECO:0000313" key="2">
    <source>
        <dbReference type="Proteomes" id="UP000076532"/>
    </source>
</evidence>